<reference evidence="1 2" key="1">
    <citation type="journal article" date="2018" name="Sci. Rep.">
        <title>Genomic signatures of local adaptation to the degree of environmental predictability in rotifers.</title>
        <authorList>
            <person name="Franch-Gras L."/>
            <person name="Hahn C."/>
            <person name="Garcia-Roger E.M."/>
            <person name="Carmona M.J."/>
            <person name="Serra M."/>
            <person name="Gomez A."/>
        </authorList>
    </citation>
    <scope>NUCLEOTIDE SEQUENCE [LARGE SCALE GENOMIC DNA]</scope>
    <source>
        <strain evidence="1">HYR1</strain>
    </source>
</reference>
<dbReference type="Proteomes" id="UP000276133">
    <property type="component" value="Unassembled WGS sequence"/>
</dbReference>
<name>A0A3M7S8A9_BRAPC</name>
<gene>
    <name evidence="1" type="ORF">BpHYR1_034823</name>
</gene>
<comment type="caution">
    <text evidence="1">The sequence shown here is derived from an EMBL/GenBank/DDBJ whole genome shotgun (WGS) entry which is preliminary data.</text>
</comment>
<evidence type="ECO:0000313" key="2">
    <source>
        <dbReference type="Proteomes" id="UP000276133"/>
    </source>
</evidence>
<protein>
    <submittedName>
        <fullName evidence="1">Uncharacterized protein</fullName>
    </submittedName>
</protein>
<dbReference type="AlphaFoldDB" id="A0A3M7S8A9"/>
<sequence>MTDIKRVFRFVWTFAQRAGFEALDQGFLPQEPIDSSCLIESDNSYSESMNLVISSTLKVINFYLFFLQKQEKLINYEIQE</sequence>
<accession>A0A3M7S8A9</accession>
<proteinExistence type="predicted"/>
<organism evidence="1 2">
    <name type="scientific">Brachionus plicatilis</name>
    <name type="common">Marine rotifer</name>
    <name type="synonym">Brachionus muelleri</name>
    <dbReference type="NCBI Taxonomy" id="10195"/>
    <lineage>
        <taxon>Eukaryota</taxon>
        <taxon>Metazoa</taxon>
        <taxon>Spiralia</taxon>
        <taxon>Gnathifera</taxon>
        <taxon>Rotifera</taxon>
        <taxon>Eurotatoria</taxon>
        <taxon>Monogononta</taxon>
        <taxon>Pseudotrocha</taxon>
        <taxon>Ploima</taxon>
        <taxon>Brachionidae</taxon>
        <taxon>Brachionus</taxon>
    </lineage>
</organism>
<keyword evidence="2" id="KW-1185">Reference proteome</keyword>
<evidence type="ECO:0000313" key="1">
    <source>
        <dbReference type="EMBL" id="RNA32053.1"/>
    </source>
</evidence>
<dbReference type="EMBL" id="REGN01001860">
    <property type="protein sequence ID" value="RNA32053.1"/>
    <property type="molecule type" value="Genomic_DNA"/>
</dbReference>